<evidence type="ECO:0000313" key="3">
    <source>
        <dbReference type="Proteomes" id="UP001286313"/>
    </source>
</evidence>
<gene>
    <name evidence="2" type="ORF">Pcinc_033385</name>
</gene>
<feature type="compositionally biased region" description="Polar residues" evidence="1">
    <location>
        <begin position="121"/>
        <end position="130"/>
    </location>
</feature>
<accession>A0AAE1JYU5</accession>
<name>A0AAE1JYU5_PETCI</name>
<reference evidence="2" key="1">
    <citation type="submission" date="2023-10" db="EMBL/GenBank/DDBJ databases">
        <title>Genome assemblies of two species of porcelain crab, Petrolisthes cinctipes and Petrolisthes manimaculis (Anomura: Porcellanidae).</title>
        <authorList>
            <person name="Angst P."/>
        </authorList>
    </citation>
    <scope>NUCLEOTIDE SEQUENCE</scope>
    <source>
        <strain evidence="2">PB745_01</strain>
        <tissue evidence="2">Gill</tissue>
    </source>
</reference>
<dbReference type="Proteomes" id="UP001286313">
    <property type="component" value="Unassembled WGS sequence"/>
</dbReference>
<evidence type="ECO:0000313" key="2">
    <source>
        <dbReference type="EMBL" id="KAK3860572.1"/>
    </source>
</evidence>
<feature type="region of interest" description="Disordered" evidence="1">
    <location>
        <begin position="1"/>
        <end position="24"/>
    </location>
</feature>
<dbReference type="AlphaFoldDB" id="A0AAE1JYU5"/>
<comment type="caution">
    <text evidence="2">The sequence shown here is derived from an EMBL/GenBank/DDBJ whole genome shotgun (WGS) entry which is preliminary data.</text>
</comment>
<dbReference type="EMBL" id="JAWQEG010004690">
    <property type="protein sequence ID" value="KAK3860572.1"/>
    <property type="molecule type" value="Genomic_DNA"/>
</dbReference>
<organism evidence="2 3">
    <name type="scientific">Petrolisthes cinctipes</name>
    <name type="common">Flat porcelain crab</name>
    <dbReference type="NCBI Taxonomy" id="88211"/>
    <lineage>
        <taxon>Eukaryota</taxon>
        <taxon>Metazoa</taxon>
        <taxon>Ecdysozoa</taxon>
        <taxon>Arthropoda</taxon>
        <taxon>Crustacea</taxon>
        <taxon>Multicrustacea</taxon>
        <taxon>Malacostraca</taxon>
        <taxon>Eumalacostraca</taxon>
        <taxon>Eucarida</taxon>
        <taxon>Decapoda</taxon>
        <taxon>Pleocyemata</taxon>
        <taxon>Anomura</taxon>
        <taxon>Galatheoidea</taxon>
        <taxon>Porcellanidae</taxon>
        <taxon>Petrolisthes</taxon>
    </lineage>
</organism>
<sequence length="170" mass="18192">MRRGNAGLGRGVSESRCARPPASREAPTAAAAAVVVVPTATSPVPQAGSKVGFCVLVKNGFQEIRMGSGDKVGFCVLVKNGFRSQGGFSVLSRMGSGAKTFGYEEIVQPVSLMGTDLRAQPGTSPNSQRPSRPWHDFARHTDSDKIQIPKIVFSCFPRHTDDDKIHIPKL</sequence>
<evidence type="ECO:0000256" key="1">
    <source>
        <dbReference type="SAM" id="MobiDB-lite"/>
    </source>
</evidence>
<feature type="region of interest" description="Disordered" evidence="1">
    <location>
        <begin position="116"/>
        <end position="140"/>
    </location>
</feature>
<feature type="compositionally biased region" description="Gly residues" evidence="1">
    <location>
        <begin position="1"/>
        <end position="10"/>
    </location>
</feature>
<protein>
    <submittedName>
        <fullName evidence="2">Uncharacterized protein</fullName>
    </submittedName>
</protein>
<proteinExistence type="predicted"/>
<keyword evidence="3" id="KW-1185">Reference proteome</keyword>